<evidence type="ECO:0000313" key="10">
    <source>
        <dbReference type="Proteomes" id="UP000199158"/>
    </source>
</evidence>
<evidence type="ECO:0000256" key="5">
    <source>
        <dbReference type="ARBA" id="ARBA00022989"/>
    </source>
</evidence>
<keyword evidence="2 7" id="KW-0813">Transport</keyword>
<protein>
    <submittedName>
        <fullName evidence="9">Carbohydrate ABC transporter membrane protein 2, CUT1 family</fullName>
    </submittedName>
</protein>
<keyword evidence="5 7" id="KW-1133">Transmembrane helix</keyword>
<dbReference type="OrthoDB" id="42677at2"/>
<dbReference type="PANTHER" id="PTHR43744:SF8">
    <property type="entry name" value="SN-GLYCEROL-3-PHOSPHATE TRANSPORT SYSTEM PERMEASE PROTEIN UGPE"/>
    <property type="match status" value="1"/>
</dbReference>
<evidence type="ECO:0000256" key="1">
    <source>
        <dbReference type="ARBA" id="ARBA00004651"/>
    </source>
</evidence>
<dbReference type="PROSITE" id="PS50928">
    <property type="entry name" value="ABC_TM1"/>
    <property type="match status" value="1"/>
</dbReference>
<feature type="transmembrane region" description="Helical" evidence="7">
    <location>
        <begin position="19"/>
        <end position="38"/>
    </location>
</feature>
<feature type="transmembrane region" description="Helical" evidence="7">
    <location>
        <begin position="202"/>
        <end position="225"/>
    </location>
</feature>
<dbReference type="CDD" id="cd06261">
    <property type="entry name" value="TM_PBP2"/>
    <property type="match status" value="1"/>
</dbReference>
<sequence>MKVAAIGSFKRNRFGVGELIWLIILIFGFIIIAYPMFWTVMSSLKSYDEIYGSVWSLPTKLHWENYITAWQKGISGYFKNSLLVTVSTVCGVLLIGSLCAYGLSRYHFKGSKFFLMVCMGGMMLSPQVCLIPLYKLLQLLGIHNTYFAMILPYIAFRLPITVLLIRSFFLSIPKELEESATLEGCSALGIYSRIFMPMSKPILLTCTVLTTYYSWNEFLFSIIFIDSDKLKTIPSGLMNFRDALQTNWGVLLAGMVIAALPIIMMFILMQKHFIRGMTAGSVKG</sequence>
<accession>A0A1H8EB77</accession>
<keyword evidence="4 7" id="KW-0812">Transmembrane</keyword>
<keyword evidence="3" id="KW-1003">Cell membrane</keyword>
<comment type="subcellular location">
    <subcellularLocation>
        <location evidence="1 7">Cell membrane</location>
        <topology evidence="1 7">Multi-pass membrane protein</topology>
    </subcellularLocation>
</comment>
<dbReference type="RefSeq" id="WP_092756571.1">
    <property type="nucleotide sequence ID" value="NZ_FOCG01000006.1"/>
</dbReference>
<reference evidence="9 10" key="1">
    <citation type="submission" date="2016-10" db="EMBL/GenBank/DDBJ databases">
        <authorList>
            <person name="de Groot N.N."/>
        </authorList>
    </citation>
    <scope>NUCLEOTIDE SEQUENCE [LARGE SCALE GENOMIC DNA]</scope>
    <source>
        <strain evidence="9 10">CGMCC 1.5070</strain>
    </source>
</reference>
<feature type="transmembrane region" description="Helical" evidence="7">
    <location>
        <begin position="113"/>
        <end position="134"/>
    </location>
</feature>
<dbReference type="Proteomes" id="UP000199158">
    <property type="component" value="Unassembled WGS sequence"/>
</dbReference>
<dbReference type="InterPro" id="IPR035906">
    <property type="entry name" value="MetI-like_sf"/>
</dbReference>
<dbReference type="GO" id="GO:0055085">
    <property type="term" value="P:transmembrane transport"/>
    <property type="evidence" value="ECO:0007669"/>
    <property type="project" value="InterPro"/>
</dbReference>
<dbReference type="SUPFAM" id="SSF161098">
    <property type="entry name" value="MetI-like"/>
    <property type="match status" value="1"/>
</dbReference>
<dbReference type="AlphaFoldDB" id="A0A1H8EB77"/>
<evidence type="ECO:0000256" key="4">
    <source>
        <dbReference type="ARBA" id="ARBA00022692"/>
    </source>
</evidence>
<keyword evidence="6 7" id="KW-0472">Membrane</keyword>
<evidence type="ECO:0000313" key="9">
    <source>
        <dbReference type="EMBL" id="SEN16640.1"/>
    </source>
</evidence>
<feature type="transmembrane region" description="Helical" evidence="7">
    <location>
        <begin position="245"/>
        <end position="268"/>
    </location>
</feature>
<evidence type="ECO:0000259" key="8">
    <source>
        <dbReference type="PROSITE" id="PS50928"/>
    </source>
</evidence>
<comment type="similarity">
    <text evidence="7">Belongs to the binding-protein-dependent transport system permease family.</text>
</comment>
<dbReference type="GO" id="GO:0005886">
    <property type="term" value="C:plasma membrane"/>
    <property type="evidence" value="ECO:0007669"/>
    <property type="project" value="UniProtKB-SubCell"/>
</dbReference>
<evidence type="ECO:0000256" key="2">
    <source>
        <dbReference type="ARBA" id="ARBA00022448"/>
    </source>
</evidence>
<gene>
    <name evidence="9" type="ORF">SAMN05216180_2954</name>
</gene>
<dbReference type="STRING" id="474960.SAMN05216180_2954"/>
<dbReference type="Gene3D" id="1.10.3720.10">
    <property type="entry name" value="MetI-like"/>
    <property type="match status" value="1"/>
</dbReference>
<evidence type="ECO:0000256" key="7">
    <source>
        <dbReference type="RuleBase" id="RU363032"/>
    </source>
</evidence>
<evidence type="ECO:0000256" key="6">
    <source>
        <dbReference type="ARBA" id="ARBA00023136"/>
    </source>
</evidence>
<feature type="domain" description="ABC transmembrane type-1" evidence="8">
    <location>
        <begin position="78"/>
        <end position="269"/>
    </location>
</feature>
<proteinExistence type="inferred from homology"/>
<keyword evidence="10" id="KW-1185">Reference proteome</keyword>
<feature type="transmembrane region" description="Helical" evidence="7">
    <location>
        <begin position="146"/>
        <end position="165"/>
    </location>
</feature>
<dbReference type="PANTHER" id="PTHR43744">
    <property type="entry name" value="ABC TRANSPORTER PERMEASE PROTEIN MG189-RELATED-RELATED"/>
    <property type="match status" value="1"/>
</dbReference>
<dbReference type="Pfam" id="PF00528">
    <property type="entry name" value="BPD_transp_1"/>
    <property type="match status" value="1"/>
</dbReference>
<name>A0A1H8EB77_9FIRM</name>
<dbReference type="InterPro" id="IPR000515">
    <property type="entry name" value="MetI-like"/>
</dbReference>
<evidence type="ECO:0000256" key="3">
    <source>
        <dbReference type="ARBA" id="ARBA00022475"/>
    </source>
</evidence>
<organism evidence="9 10">
    <name type="scientific">Hydrogenoanaerobacterium saccharovorans</name>
    <dbReference type="NCBI Taxonomy" id="474960"/>
    <lineage>
        <taxon>Bacteria</taxon>
        <taxon>Bacillati</taxon>
        <taxon>Bacillota</taxon>
        <taxon>Clostridia</taxon>
        <taxon>Eubacteriales</taxon>
        <taxon>Oscillospiraceae</taxon>
        <taxon>Hydrogenoanaerobacterium</taxon>
    </lineage>
</organism>
<feature type="transmembrane region" description="Helical" evidence="7">
    <location>
        <begin position="82"/>
        <end position="101"/>
    </location>
</feature>
<dbReference type="EMBL" id="FOCG01000006">
    <property type="protein sequence ID" value="SEN16640.1"/>
    <property type="molecule type" value="Genomic_DNA"/>
</dbReference>